<dbReference type="GO" id="GO:0016740">
    <property type="term" value="F:transferase activity"/>
    <property type="evidence" value="ECO:0007669"/>
    <property type="project" value="UniProtKB-KW"/>
</dbReference>
<accession>A0ABS0ECM5</accession>
<keyword evidence="2" id="KW-1185">Reference proteome</keyword>
<reference evidence="1 2" key="1">
    <citation type="submission" date="2020-11" db="EMBL/GenBank/DDBJ databases">
        <title>Taxonomic investigation of Rahnella strains.</title>
        <authorList>
            <person name="Lee S.D."/>
        </authorList>
    </citation>
    <scope>NUCLEOTIDE SEQUENCE [LARGE SCALE GENOMIC DNA]</scope>
    <source>
        <strain evidence="1 2">SAP-17</strain>
    </source>
</reference>
<dbReference type="EMBL" id="JADOBI010000011">
    <property type="protein sequence ID" value="MBF7981843.1"/>
    <property type="molecule type" value="Genomic_DNA"/>
</dbReference>
<sequence>MSEKVDFDLLVNRALQSEGLAAMRPVIEKELLHYDVLFCLDKAGLLDGLVFQGGTSLRLCYNSNRFSEDLDFAGGRTFCSAQLMAMKSCIEEYIGARYGFAISVKAPGELRQLPDYDQINVDRWQITIETSPRQSNIARQRIKIEIANVEAYTRNTLALGRNYFVLPDGYSDTLIYVETLEEVLADKLVAFPATQTYIRYRDMWDLVWLYQQGARINMPLLFSKLADYRVENYVDKVREKRDALEGIMQKGVFHNEMKRFIPTDVYERTLSTEKFNGYFLTILRGVLNDVLSGMEVKAEDHSSAFLM</sequence>
<dbReference type="Pfam" id="PF08843">
    <property type="entry name" value="AbiEii"/>
    <property type="match status" value="1"/>
</dbReference>
<dbReference type="Proteomes" id="UP000636811">
    <property type="component" value="Unassembled WGS sequence"/>
</dbReference>
<proteinExistence type="predicted"/>
<gene>
    <name evidence="1" type="ORF">IV433_20740</name>
</gene>
<evidence type="ECO:0000313" key="2">
    <source>
        <dbReference type="Proteomes" id="UP000636811"/>
    </source>
</evidence>
<name>A0ABS0ECM5_9GAMM</name>
<protein>
    <submittedName>
        <fullName evidence="1">Nucleotidyl transferase AbiEii/AbiGii toxin family protein</fullName>
    </submittedName>
</protein>
<dbReference type="RefSeq" id="WP_195815710.1">
    <property type="nucleotide sequence ID" value="NZ_JADOBI010000011.1"/>
</dbReference>
<dbReference type="InterPro" id="IPR014942">
    <property type="entry name" value="AbiEii"/>
</dbReference>
<keyword evidence="1" id="KW-0808">Transferase</keyword>
<evidence type="ECO:0000313" key="1">
    <source>
        <dbReference type="EMBL" id="MBF7981843.1"/>
    </source>
</evidence>
<dbReference type="Gene3D" id="3.10.450.620">
    <property type="entry name" value="JHP933, nucleotidyltransferase-like core domain"/>
    <property type="match status" value="1"/>
</dbReference>
<organism evidence="1 2">
    <name type="scientific">Rahnella laticis</name>
    <dbReference type="NCBI Taxonomy" id="2787622"/>
    <lineage>
        <taxon>Bacteria</taxon>
        <taxon>Pseudomonadati</taxon>
        <taxon>Pseudomonadota</taxon>
        <taxon>Gammaproteobacteria</taxon>
        <taxon>Enterobacterales</taxon>
        <taxon>Yersiniaceae</taxon>
        <taxon>Rahnella</taxon>
    </lineage>
</organism>
<comment type="caution">
    <text evidence="1">The sequence shown here is derived from an EMBL/GenBank/DDBJ whole genome shotgun (WGS) entry which is preliminary data.</text>
</comment>